<gene>
    <name evidence="2" type="ORF">LACBIDRAFT_308925</name>
</gene>
<keyword evidence="3" id="KW-1185">Reference proteome</keyword>
<feature type="region of interest" description="Disordered" evidence="1">
    <location>
        <begin position="1"/>
        <end position="106"/>
    </location>
</feature>
<feature type="compositionally biased region" description="Polar residues" evidence="1">
    <location>
        <begin position="50"/>
        <end position="78"/>
    </location>
</feature>
<dbReference type="EMBL" id="DS547093">
    <property type="protein sequence ID" value="EDR13261.1"/>
    <property type="molecule type" value="Genomic_DNA"/>
</dbReference>
<protein>
    <submittedName>
        <fullName evidence="2">Predicted protein</fullName>
    </submittedName>
</protein>
<feature type="compositionally biased region" description="Acidic residues" evidence="1">
    <location>
        <begin position="343"/>
        <end position="354"/>
    </location>
</feature>
<dbReference type="InParanoid" id="B0CV37"/>
<feature type="region of interest" description="Disordered" evidence="1">
    <location>
        <begin position="161"/>
        <end position="194"/>
    </location>
</feature>
<dbReference type="OrthoDB" id="3232670at2759"/>
<feature type="compositionally biased region" description="Low complexity" evidence="1">
    <location>
        <begin position="172"/>
        <end position="181"/>
    </location>
</feature>
<dbReference type="RefSeq" id="XP_001875759.1">
    <property type="nucleotide sequence ID" value="XM_001875724.1"/>
</dbReference>
<dbReference type="HOGENOM" id="CLU_040062_0_0_1"/>
<dbReference type="KEGG" id="lbc:LACBIDRAFT_308925"/>
<feature type="compositionally biased region" description="Basic and acidic residues" evidence="1">
    <location>
        <begin position="447"/>
        <end position="456"/>
    </location>
</feature>
<dbReference type="GeneID" id="6071215"/>
<feature type="region of interest" description="Disordered" evidence="1">
    <location>
        <begin position="399"/>
        <end position="459"/>
    </location>
</feature>
<sequence length="518" mass="58194">MSLAFFSKSSSKAKVDDSSKPRQHRHTKSRSSSTSMMYDPSEPVRILNALSPNLPSTTQSILPYHPSRSQSIRHTVSISRLDPHYARSRTPRVSAPSAYHPRPQSPVEMIPERMSQSPVNSEVYGIVLQPSITRLMPLSRPSSVNVDQIMAKSYLLHATPFPHPPSVRTHRSQSSDPSYESSDNRQPSQESSIPMLGQTTKIPKLLSSHQPLSPPPRTLSVPTIPEDPRPASTSPILLSQRVSSFGDIPYMSLKGKERARAPVPMVFEQPHYALRRTSMFERTPDFYFNGKTLPEVDLLSPITLSTPFPSPMFESFSIDPDDDDDDDAASNSSSPVFESFPIGDDDESSSDDDGPIVFRSPTAVSDLDLSYHFDGLETGEETTCQELRVKVTKAEVIVEEDEENEEASEAVSSSSRDRTSEDEVRPSRQETKSPSPRHEHRRSHSPRTKEDRKPLWKEVSSPVERPFLDFTVSVQESFLAPPIIDDCGVVRKERNQGWSGEWNQPHIRDVIEKLRELR</sequence>
<feature type="compositionally biased region" description="Low complexity" evidence="1">
    <location>
        <begin position="1"/>
        <end position="12"/>
    </location>
</feature>
<feature type="region of interest" description="Disordered" evidence="1">
    <location>
        <begin position="313"/>
        <end position="361"/>
    </location>
</feature>
<evidence type="ECO:0000313" key="3">
    <source>
        <dbReference type="Proteomes" id="UP000001194"/>
    </source>
</evidence>
<feature type="compositionally biased region" description="Polar residues" evidence="1">
    <location>
        <begin position="184"/>
        <end position="194"/>
    </location>
</feature>
<name>B0CV37_LACBS</name>
<evidence type="ECO:0000313" key="2">
    <source>
        <dbReference type="EMBL" id="EDR13261.1"/>
    </source>
</evidence>
<feature type="region of interest" description="Disordered" evidence="1">
    <location>
        <begin position="206"/>
        <end position="234"/>
    </location>
</feature>
<dbReference type="Proteomes" id="UP000001194">
    <property type="component" value="Unassembled WGS sequence"/>
</dbReference>
<feature type="compositionally biased region" description="Basic and acidic residues" evidence="1">
    <location>
        <begin position="415"/>
        <end position="431"/>
    </location>
</feature>
<proteinExistence type="predicted"/>
<organism evidence="3">
    <name type="scientific">Laccaria bicolor (strain S238N-H82 / ATCC MYA-4686)</name>
    <name type="common">Bicoloured deceiver</name>
    <name type="synonym">Laccaria laccata var. bicolor</name>
    <dbReference type="NCBI Taxonomy" id="486041"/>
    <lineage>
        <taxon>Eukaryota</taxon>
        <taxon>Fungi</taxon>
        <taxon>Dikarya</taxon>
        <taxon>Basidiomycota</taxon>
        <taxon>Agaricomycotina</taxon>
        <taxon>Agaricomycetes</taxon>
        <taxon>Agaricomycetidae</taxon>
        <taxon>Agaricales</taxon>
        <taxon>Agaricineae</taxon>
        <taxon>Hydnangiaceae</taxon>
        <taxon>Laccaria</taxon>
    </lineage>
</organism>
<feature type="compositionally biased region" description="Acidic residues" evidence="1">
    <location>
        <begin position="399"/>
        <end position="408"/>
    </location>
</feature>
<evidence type="ECO:0000256" key="1">
    <source>
        <dbReference type="SAM" id="MobiDB-lite"/>
    </source>
</evidence>
<reference evidence="2 3" key="1">
    <citation type="journal article" date="2008" name="Nature">
        <title>The genome of Laccaria bicolor provides insights into mycorrhizal symbiosis.</title>
        <authorList>
            <person name="Martin F."/>
            <person name="Aerts A."/>
            <person name="Ahren D."/>
            <person name="Brun A."/>
            <person name="Danchin E.G.J."/>
            <person name="Duchaussoy F."/>
            <person name="Gibon J."/>
            <person name="Kohler A."/>
            <person name="Lindquist E."/>
            <person name="Pereda V."/>
            <person name="Salamov A."/>
            <person name="Shapiro H.J."/>
            <person name="Wuyts J."/>
            <person name="Blaudez D."/>
            <person name="Buee M."/>
            <person name="Brokstein P."/>
            <person name="Canbaeck B."/>
            <person name="Cohen D."/>
            <person name="Courty P.E."/>
            <person name="Coutinho P.M."/>
            <person name="Delaruelle C."/>
            <person name="Detter J.C."/>
            <person name="Deveau A."/>
            <person name="DiFazio S."/>
            <person name="Duplessis S."/>
            <person name="Fraissinet-Tachet L."/>
            <person name="Lucic E."/>
            <person name="Frey-Klett P."/>
            <person name="Fourrey C."/>
            <person name="Feussner I."/>
            <person name="Gay G."/>
            <person name="Grimwood J."/>
            <person name="Hoegger P.J."/>
            <person name="Jain P."/>
            <person name="Kilaru S."/>
            <person name="Labbe J."/>
            <person name="Lin Y.C."/>
            <person name="Legue V."/>
            <person name="Le Tacon F."/>
            <person name="Marmeisse R."/>
            <person name="Melayah D."/>
            <person name="Montanini B."/>
            <person name="Muratet M."/>
            <person name="Nehls U."/>
            <person name="Niculita-Hirzel H."/>
            <person name="Oudot-Le Secq M.P."/>
            <person name="Peter M."/>
            <person name="Quesneville H."/>
            <person name="Rajashekar B."/>
            <person name="Reich M."/>
            <person name="Rouhier N."/>
            <person name="Schmutz J."/>
            <person name="Yin T."/>
            <person name="Chalot M."/>
            <person name="Henrissat B."/>
            <person name="Kuees U."/>
            <person name="Lucas S."/>
            <person name="Van de Peer Y."/>
            <person name="Podila G.K."/>
            <person name="Polle A."/>
            <person name="Pukkila P.J."/>
            <person name="Richardson P.M."/>
            <person name="Rouze P."/>
            <person name="Sanders I.R."/>
            <person name="Stajich J.E."/>
            <person name="Tunlid A."/>
            <person name="Tuskan G."/>
            <person name="Grigoriev I.V."/>
        </authorList>
    </citation>
    <scope>NUCLEOTIDE SEQUENCE [LARGE SCALE GENOMIC DNA]</scope>
    <source>
        <strain evidence="3">S238N-H82 / ATCC MYA-4686</strain>
    </source>
</reference>
<accession>B0CV37</accession>
<dbReference type="AlphaFoldDB" id="B0CV37"/>
<feature type="compositionally biased region" description="Acidic residues" evidence="1">
    <location>
        <begin position="319"/>
        <end position="328"/>
    </location>
</feature>